<evidence type="ECO:0000259" key="1">
    <source>
        <dbReference type="Pfam" id="PF24476"/>
    </source>
</evidence>
<organism evidence="2 3">
    <name type="scientific">Phialocephala subalpina</name>
    <dbReference type="NCBI Taxonomy" id="576137"/>
    <lineage>
        <taxon>Eukaryota</taxon>
        <taxon>Fungi</taxon>
        <taxon>Dikarya</taxon>
        <taxon>Ascomycota</taxon>
        <taxon>Pezizomycotina</taxon>
        <taxon>Leotiomycetes</taxon>
        <taxon>Helotiales</taxon>
        <taxon>Mollisiaceae</taxon>
        <taxon>Phialocephala</taxon>
        <taxon>Phialocephala fortinii species complex</taxon>
    </lineage>
</organism>
<dbReference type="EMBL" id="FJOG01000019">
    <property type="protein sequence ID" value="CZR61998.1"/>
    <property type="molecule type" value="Genomic_DNA"/>
</dbReference>
<evidence type="ECO:0000313" key="3">
    <source>
        <dbReference type="Proteomes" id="UP000184330"/>
    </source>
</evidence>
<protein>
    <recommendedName>
        <fullName evidence="1">DUF7580 domain-containing protein</fullName>
    </recommendedName>
</protein>
<dbReference type="PANTHER" id="PTHR35186">
    <property type="entry name" value="ANK_REP_REGION DOMAIN-CONTAINING PROTEIN"/>
    <property type="match status" value="1"/>
</dbReference>
<dbReference type="InterPro" id="IPR056002">
    <property type="entry name" value="DUF7580"/>
</dbReference>
<dbReference type="OrthoDB" id="3565018at2759"/>
<evidence type="ECO:0000313" key="2">
    <source>
        <dbReference type="EMBL" id="CZR61998.1"/>
    </source>
</evidence>
<sequence>MIGYYRRHKNLCSSNFSIGNNPKACASIFVLESKRKDGRVHPKCTTIIPIFVPEKFRKIEDPGSATSSAGSTVPSNLPLTPPSITTTTVAISTSSTTTCLSNGSSRRARVSFVTESVTTFEQTNDLIIADLCTKIATCSPDLPKYGCLKNDTRQYIVQPLCKASTQPQEYVSLSELLNRTTKPTRRQRFQVGLILASSFVQPHPTPCLHSTWSKKNILFLCDADDKNKISTDQAYISRPLTKSIQSSLSNASLTPTDRTLQESIHNLGIMFIELCFSKAIEDHELCASINAKDNRIMQALLYGIASDLAQHVVEETGPDYSDAVEWCLHHRLENTAGDENDEKWREDMMMRVVEPLKNCHDLLMAV</sequence>
<dbReference type="Pfam" id="PF24476">
    <property type="entry name" value="DUF7580"/>
    <property type="match status" value="1"/>
</dbReference>
<gene>
    <name evidence="2" type="ORF">PAC_11895</name>
</gene>
<keyword evidence="3" id="KW-1185">Reference proteome</keyword>
<dbReference type="AlphaFoldDB" id="A0A1L7XAC7"/>
<name>A0A1L7XAC7_9HELO</name>
<reference evidence="2 3" key="1">
    <citation type="submission" date="2016-03" db="EMBL/GenBank/DDBJ databases">
        <authorList>
            <person name="Ploux O."/>
        </authorList>
    </citation>
    <scope>NUCLEOTIDE SEQUENCE [LARGE SCALE GENOMIC DNA]</scope>
    <source>
        <strain evidence="2 3">UAMH 11012</strain>
    </source>
</reference>
<dbReference type="STRING" id="576137.A0A1L7XAC7"/>
<accession>A0A1L7XAC7</accession>
<feature type="domain" description="DUF7580" evidence="1">
    <location>
        <begin position="151"/>
        <end position="357"/>
    </location>
</feature>
<proteinExistence type="predicted"/>
<dbReference type="Proteomes" id="UP000184330">
    <property type="component" value="Unassembled WGS sequence"/>
</dbReference>
<dbReference type="PANTHER" id="PTHR35186:SF4">
    <property type="entry name" value="PRION-INHIBITION AND PROPAGATION HELO DOMAIN-CONTAINING PROTEIN"/>
    <property type="match status" value="1"/>
</dbReference>